<feature type="transmembrane region" description="Helical" evidence="3">
    <location>
        <begin position="246"/>
        <end position="270"/>
    </location>
</feature>
<accession>A0A811N8P6</accession>
<sequence length="414" mass="45049">MAPQATSATVLIFTLVLNTLTAPETRLMESSTGRCVHDLGSGWLAGHLPSLPPVGSCGGSGVVNITGSPPLLLVLFSLRGEGNQSVCRPWNQRDVNRRIHRPSSLPLEPGIYGGAPRAQELVSSDPFGFDISSLRGAFSSYYASSVMFPNIQEPHTYNHPLQAPVIFYYTGFVVVGIGNQSSERGAFPRLRLRSMGRHRTLASVTFAGGHRKLLGSQGSSTTRNLIRRRRQRVLLQEPGVGVVSRAAAAAAALALFGLLCTIAGLVLWCMRNMLETDEKLIHQIELCTSGPRRYRRRELAAATHGFAEAEKIGRGGFGPVYRGFLADQERHVAIKSQRPPISEAMDLLRRQDAELPILPEMHSRPTTASVRSLEEIAYGDFSAEDSVFEDSSADTAYHTSDVSTLPAARMLAEE</sequence>
<organism evidence="5 6">
    <name type="scientific">Miscanthus lutarioriparius</name>
    <dbReference type="NCBI Taxonomy" id="422564"/>
    <lineage>
        <taxon>Eukaryota</taxon>
        <taxon>Viridiplantae</taxon>
        <taxon>Streptophyta</taxon>
        <taxon>Embryophyta</taxon>
        <taxon>Tracheophyta</taxon>
        <taxon>Spermatophyta</taxon>
        <taxon>Magnoliopsida</taxon>
        <taxon>Liliopsida</taxon>
        <taxon>Poales</taxon>
        <taxon>Poaceae</taxon>
        <taxon>PACMAD clade</taxon>
        <taxon>Panicoideae</taxon>
        <taxon>Andropogonodae</taxon>
        <taxon>Andropogoneae</taxon>
        <taxon>Saccharinae</taxon>
        <taxon>Miscanthus</taxon>
    </lineage>
</organism>
<dbReference type="PANTHER" id="PTHR27007">
    <property type="match status" value="1"/>
</dbReference>
<keyword evidence="3" id="KW-1133">Transmembrane helix</keyword>
<evidence type="ECO:0000313" key="6">
    <source>
        <dbReference type="Proteomes" id="UP000604825"/>
    </source>
</evidence>
<feature type="signal peptide" evidence="4">
    <location>
        <begin position="1"/>
        <end position="21"/>
    </location>
</feature>
<keyword evidence="3" id="KW-0812">Transmembrane</keyword>
<evidence type="ECO:0000256" key="2">
    <source>
        <dbReference type="ARBA" id="ARBA00022840"/>
    </source>
</evidence>
<dbReference type="Gene3D" id="3.30.200.20">
    <property type="entry name" value="Phosphorylase Kinase, domain 1"/>
    <property type="match status" value="1"/>
</dbReference>
<keyword evidence="6" id="KW-1185">Reference proteome</keyword>
<name>A0A811N8P6_9POAL</name>
<evidence type="ECO:0000313" key="5">
    <source>
        <dbReference type="EMBL" id="CAD6219628.1"/>
    </source>
</evidence>
<dbReference type="GO" id="GO:0005524">
    <property type="term" value="F:ATP binding"/>
    <property type="evidence" value="ECO:0007669"/>
    <property type="project" value="UniProtKB-KW"/>
</dbReference>
<dbReference type="InterPro" id="IPR011009">
    <property type="entry name" value="Kinase-like_dom_sf"/>
</dbReference>
<dbReference type="Proteomes" id="UP000604825">
    <property type="component" value="Unassembled WGS sequence"/>
</dbReference>
<reference evidence="5" key="1">
    <citation type="submission" date="2020-10" db="EMBL/GenBank/DDBJ databases">
        <authorList>
            <person name="Han B."/>
            <person name="Lu T."/>
            <person name="Zhao Q."/>
            <person name="Huang X."/>
            <person name="Zhao Y."/>
        </authorList>
    </citation>
    <scope>NUCLEOTIDE SEQUENCE</scope>
</reference>
<keyword evidence="1" id="KW-0547">Nucleotide-binding</keyword>
<feature type="chain" id="PRO_5032495793" evidence="4">
    <location>
        <begin position="22"/>
        <end position="414"/>
    </location>
</feature>
<evidence type="ECO:0000256" key="3">
    <source>
        <dbReference type="SAM" id="Phobius"/>
    </source>
</evidence>
<keyword evidence="2" id="KW-0067">ATP-binding</keyword>
<keyword evidence="3" id="KW-0472">Membrane</keyword>
<proteinExistence type="predicted"/>
<protein>
    <submittedName>
        <fullName evidence="5">Uncharacterized protein</fullName>
    </submittedName>
</protein>
<gene>
    <name evidence="5" type="ORF">NCGR_LOCUS13264</name>
</gene>
<evidence type="ECO:0000256" key="4">
    <source>
        <dbReference type="SAM" id="SignalP"/>
    </source>
</evidence>
<comment type="caution">
    <text evidence="5">The sequence shown here is derived from an EMBL/GenBank/DDBJ whole genome shotgun (WGS) entry which is preliminary data.</text>
</comment>
<dbReference type="SUPFAM" id="SSF56112">
    <property type="entry name" value="Protein kinase-like (PK-like)"/>
    <property type="match status" value="1"/>
</dbReference>
<dbReference type="InterPro" id="IPR050528">
    <property type="entry name" value="L-type_Lectin-RKs"/>
</dbReference>
<dbReference type="AlphaFoldDB" id="A0A811N8P6"/>
<dbReference type="EMBL" id="CAJGYO010000003">
    <property type="protein sequence ID" value="CAD6219628.1"/>
    <property type="molecule type" value="Genomic_DNA"/>
</dbReference>
<keyword evidence="4" id="KW-0732">Signal</keyword>
<evidence type="ECO:0000256" key="1">
    <source>
        <dbReference type="ARBA" id="ARBA00022741"/>
    </source>
</evidence>